<reference evidence="1" key="1">
    <citation type="submission" date="2015-06" db="UniProtKB">
        <authorList>
            <consortium name="EnsemblPlants"/>
        </authorList>
    </citation>
    <scope>IDENTIFICATION</scope>
</reference>
<accession>M8C0P0</accession>
<dbReference type="PANTHER" id="PTHR33491">
    <property type="entry name" value="OSJNBA0016N04.9 PROTEIN"/>
    <property type="match status" value="1"/>
</dbReference>
<sequence>MAPQSTSENLQSSRKQSKIYLQNKQVWRCADVSIPCPFGIGTGCAAASLSSYFIITCNNTFQPPRPMISGGVPKTKEVIDISLERGEMCMYGPVSYSCFTPNSTMSGNTTSEFSLEGTPFILSTTRNRFVAIGCNTVRLIGGSMHGDTDPYVTGCYSYCHGLNSTSDGAPCIGMGCCEITIGSNVQGKIEL</sequence>
<organism evidence="1">
    <name type="scientific">Aegilops tauschii</name>
    <name type="common">Tausch's goatgrass</name>
    <name type="synonym">Aegilops squarrosa</name>
    <dbReference type="NCBI Taxonomy" id="37682"/>
    <lineage>
        <taxon>Eukaryota</taxon>
        <taxon>Viridiplantae</taxon>
        <taxon>Streptophyta</taxon>
        <taxon>Embryophyta</taxon>
        <taxon>Tracheophyta</taxon>
        <taxon>Spermatophyta</taxon>
        <taxon>Magnoliopsida</taxon>
        <taxon>Liliopsida</taxon>
        <taxon>Poales</taxon>
        <taxon>Poaceae</taxon>
        <taxon>BOP clade</taxon>
        <taxon>Pooideae</taxon>
        <taxon>Triticodae</taxon>
        <taxon>Triticeae</taxon>
        <taxon>Triticinae</taxon>
        <taxon>Aegilops</taxon>
    </lineage>
</organism>
<dbReference type="ExpressionAtlas" id="M8C0P0">
    <property type="expression patterns" value="baseline"/>
</dbReference>
<evidence type="ECO:0008006" key="2">
    <source>
        <dbReference type="Google" id="ProtNLM"/>
    </source>
</evidence>
<evidence type="ECO:0000313" key="1">
    <source>
        <dbReference type="EnsemblPlants" id="EMT30820"/>
    </source>
</evidence>
<proteinExistence type="predicted"/>
<protein>
    <recommendedName>
        <fullName evidence="2">Wall-associated receptor kinase galacturonan-binding domain-containing protein</fullName>
    </recommendedName>
</protein>
<dbReference type="EnsemblPlants" id="EMT30820">
    <property type="protein sequence ID" value="EMT30820"/>
    <property type="gene ID" value="F775_02521"/>
</dbReference>
<dbReference type="AlphaFoldDB" id="M8C0P0"/>
<name>M8C0P0_AEGTA</name>